<dbReference type="GO" id="GO:0009694">
    <property type="term" value="P:jasmonic acid metabolic process"/>
    <property type="evidence" value="ECO:0007669"/>
    <property type="project" value="TreeGrafter"/>
</dbReference>
<dbReference type="GO" id="GO:0080032">
    <property type="term" value="F:methyl jasmonate esterase activity"/>
    <property type="evidence" value="ECO:0007669"/>
    <property type="project" value="TreeGrafter"/>
</dbReference>
<dbReference type="AlphaFoldDB" id="A0A857J899"/>
<dbReference type="InterPro" id="IPR000073">
    <property type="entry name" value="AB_hydrolase_1"/>
</dbReference>
<dbReference type="Pfam" id="PF12697">
    <property type="entry name" value="Abhydrolase_6"/>
    <property type="match status" value="1"/>
</dbReference>
<gene>
    <name evidence="3" type="ORF">GT347_21235</name>
</gene>
<keyword evidence="1 3" id="KW-0378">Hydrolase</keyword>
<evidence type="ECO:0000259" key="2">
    <source>
        <dbReference type="Pfam" id="PF12697"/>
    </source>
</evidence>
<dbReference type="GO" id="GO:0009696">
    <property type="term" value="P:salicylic acid metabolic process"/>
    <property type="evidence" value="ECO:0007669"/>
    <property type="project" value="TreeGrafter"/>
</dbReference>
<dbReference type="Proteomes" id="UP000464787">
    <property type="component" value="Chromosome"/>
</dbReference>
<keyword evidence="4" id="KW-1185">Reference proteome</keyword>
<feature type="domain" description="AB hydrolase-1" evidence="2">
    <location>
        <begin position="4"/>
        <end position="234"/>
    </location>
</feature>
<evidence type="ECO:0000256" key="1">
    <source>
        <dbReference type="ARBA" id="ARBA00022801"/>
    </source>
</evidence>
<dbReference type="InterPro" id="IPR045889">
    <property type="entry name" value="MES/HNL"/>
</dbReference>
<reference evidence="3 4" key="1">
    <citation type="submission" date="2020-01" db="EMBL/GenBank/DDBJ databases">
        <title>Genome sequencing of strain KACC 21265.</title>
        <authorList>
            <person name="Heo J."/>
            <person name="Kim S.-J."/>
            <person name="Kim J.-S."/>
            <person name="Hong S.-B."/>
            <person name="Kwon S.-W."/>
        </authorList>
    </citation>
    <scope>NUCLEOTIDE SEQUENCE [LARGE SCALE GENOMIC DNA]</scope>
    <source>
        <strain evidence="3 4">KACC 21265</strain>
    </source>
</reference>
<organism evidence="3 4">
    <name type="scientific">Xylophilus rhododendri</name>
    <dbReference type="NCBI Taxonomy" id="2697032"/>
    <lineage>
        <taxon>Bacteria</taxon>
        <taxon>Pseudomonadati</taxon>
        <taxon>Pseudomonadota</taxon>
        <taxon>Betaproteobacteria</taxon>
        <taxon>Burkholderiales</taxon>
        <taxon>Xylophilus</taxon>
    </lineage>
</organism>
<evidence type="ECO:0000313" key="3">
    <source>
        <dbReference type="EMBL" id="QHJ00281.1"/>
    </source>
</evidence>
<name>A0A857J899_9BURK</name>
<accession>A0A857J899</accession>
<sequence length="257" mass="29090">MATFVLVHGAWVGAWVFRDTARVLRAAGHEVFTPTLTGLGERSHLNQADISLETHILDILGVLQAEELEDVILCGHGYGGMLITAVEDRMPGRIRSLVYIDAFVPQHWDSVISILENSSCARDYGNARRMARDRTACRRAGELAPLPCRIFGVSPARQAALDRRSHPQPWLTFEMPVVLAGPPRPRRRAYFVADSWADSPFLAFAERFERAPQWRVRRFSCGHAIMIDQPRELSRELLKFEQEDAADHQRIHALSRT</sequence>
<dbReference type="KEGG" id="xyk:GT347_21235"/>
<dbReference type="PANTHER" id="PTHR10992">
    <property type="entry name" value="METHYLESTERASE FAMILY MEMBER"/>
    <property type="match status" value="1"/>
</dbReference>
<dbReference type="InterPro" id="IPR029058">
    <property type="entry name" value="AB_hydrolase_fold"/>
</dbReference>
<protein>
    <submittedName>
        <fullName evidence="3">Alpha/beta fold hydrolase</fullName>
    </submittedName>
</protein>
<dbReference type="GO" id="GO:0080031">
    <property type="term" value="F:methyl salicylate esterase activity"/>
    <property type="evidence" value="ECO:0007669"/>
    <property type="project" value="TreeGrafter"/>
</dbReference>
<dbReference type="RefSeq" id="WP_160554091.1">
    <property type="nucleotide sequence ID" value="NZ_CP047650.1"/>
</dbReference>
<dbReference type="EMBL" id="CP047650">
    <property type="protein sequence ID" value="QHJ00281.1"/>
    <property type="molecule type" value="Genomic_DNA"/>
</dbReference>
<dbReference type="SUPFAM" id="SSF53474">
    <property type="entry name" value="alpha/beta-Hydrolases"/>
    <property type="match status" value="1"/>
</dbReference>
<proteinExistence type="predicted"/>
<evidence type="ECO:0000313" key="4">
    <source>
        <dbReference type="Proteomes" id="UP000464787"/>
    </source>
</evidence>
<dbReference type="PANTHER" id="PTHR10992:SF1083">
    <property type="entry name" value="METHYLESTERASE 1"/>
    <property type="match status" value="1"/>
</dbReference>
<dbReference type="GO" id="GO:0080030">
    <property type="term" value="F:methyl indole-3-acetate esterase activity"/>
    <property type="evidence" value="ECO:0007669"/>
    <property type="project" value="TreeGrafter"/>
</dbReference>
<dbReference type="Gene3D" id="3.40.50.1820">
    <property type="entry name" value="alpha/beta hydrolase"/>
    <property type="match status" value="1"/>
</dbReference>